<dbReference type="InterPro" id="IPR039420">
    <property type="entry name" value="WalR-like"/>
</dbReference>
<evidence type="ECO:0000256" key="5">
    <source>
        <dbReference type="PROSITE-ProRule" id="PRU00169"/>
    </source>
</evidence>
<protein>
    <submittedName>
        <fullName evidence="8">Response regulator transcription factor</fullName>
    </submittedName>
</protein>
<feature type="modified residue" description="4-aspartylphosphate" evidence="5">
    <location>
        <position position="57"/>
    </location>
</feature>
<feature type="domain" description="HTH luxR-type" evidence="6">
    <location>
        <begin position="151"/>
        <end position="216"/>
    </location>
</feature>
<dbReference type="PROSITE" id="PS50110">
    <property type="entry name" value="RESPONSE_REGULATORY"/>
    <property type="match status" value="1"/>
</dbReference>
<dbReference type="Gene3D" id="3.40.50.2300">
    <property type="match status" value="1"/>
</dbReference>
<evidence type="ECO:0000256" key="4">
    <source>
        <dbReference type="ARBA" id="ARBA00023163"/>
    </source>
</evidence>
<accession>A0A5S4G529</accession>
<keyword evidence="1 5" id="KW-0597">Phosphoprotein</keyword>
<dbReference type="PANTHER" id="PTHR43214:SF24">
    <property type="entry name" value="TRANSCRIPTIONAL REGULATORY PROTEIN NARL-RELATED"/>
    <property type="match status" value="1"/>
</dbReference>
<dbReference type="GO" id="GO:0003677">
    <property type="term" value="F:DNA binding"/>
    <property type="evidence" value="ECO:0007669"/>
    <property type="project" value="UniProtKB-KW"/>
</dbReference>
<comment type="caution">
    <text evidence="8">The sequence shown here is derived from an EMBL/GenBank/DDBJ whole genome shotgun (WGS) entry which is preliminary data.</text>
</comment>
<dbReference type="GO" id="GO:0006355">
    <property type="term" value="P:regulation of DNA-templated transcription"/>
    <property type="evidence" value="ECO:0007669"/>
    <property type="project" value="InterPro"/>
</dbReference>
<dbReference type="OrthoDB" id="9808843at2"/>
<dbReference type="Pfam" id="PF00196">
    <property type="entry name" value="GerE"/>
    <property type="match status" value="1"/>
</dbReference>
<dbReference type="InterPro" id="IPR058245">
    <property type="entry name" value="NreC/VraR/RcsB-like_REC"/>
</dbReference>
<dbReference type="AlphaFoldDB" id="A0A5S4G529"/>
<feature type="domain" description="Response regulatory" evidence="7">
    <location>
        <begin position="6"/>
        <end position="121"/>
    </location>
</feature>
<keyword evidence="2" id="KW-0805">Transcription regulation</keyword>
<dbReference type="GO" id="GO:0000160">
    <property type="term" value="P:phosphorelay signal transduction system"/>
    <property type="evidence" value="ECO:0007669"/>
    <property type="project" value="InterPro"/>
</dbReference>
<dbReference type="CDD" id="cd17535">
    <property type="entry name" value="REC_NarL-like"/>
    <property type="match status" value="1"/>
</dbReference>
<dbReference type="PANTHER" id="PTHR43214">
    <property type="entry name" value="TWO-COMPONENT RESPONSE REGULATOR"/>
    <property type="match status" value="1"/>
</dbReference>
<dbReference type="PROSITE" id="PS00622">
    <property type="entry name" value="HTH_LUXR_1"/>
    <property type="match status" value="1"/>
</dbReference>
<dbReference type="Pfam" id="PF00072">
    <property type="entry name" value="Response_reg"/>
    <property type="match status" value="1"/>
</dbReference>
<dbReference type="SMART" id="SM00448">
    <property type="entry name" value="REC"/>
    <property type="match status" value="1"/>
</dbReference>
<evidence type="ECO:0000256" key="3">
    <source>
        <dbReference type="ARBA" id="ARBA00023125"/>
    </source>
</evidence>
<dbReference type="InterPro" id="IPR016032">
    <property type="entry name" value="Sig_transdc_resp-reg_C-effctor"/>
</dbReference>
<name>A0A5S4G529_9ACTN</name>
<sequence>MTVAIRVLLVDDQELVRTGIQLVLRREPDITVVGEAGDGGQALKVLAEVETDVVVMDVRMPGMDGLEATARICAENGPKVLVLTTFDLDDYVFGALKAGASGFLLKDVGPQAFVEAIKLVHRGESVLAPSATRLLISHFVSHRPRRCADVALQRAELLSRREREVLAMIAAGLSNAEIAARMFVSDGTVRTHVSHILAKLELRDRVQAVIFAYENGLIEPT</sequence>
<evidence type="ECO:0000256" key="1">
    <source>
        <dbReference type="ARBA" id="ARBA00022553"/>
    </source>
</evidence>
<dbReference type="InterPro" id="IPR011006">
    <property type="entry name" value="CheY-like_superfamily"/>
</dbReference>
<evidence type="ECO:0000259" key="6">
    <source>
        <dbReference type="PROSITE" id="PS50043"/>
    </source>
</evidence>
<dbReference type="EMBL" id="VCKX01000166">
    <property type="protein sequence ID" value="TMR27521.1"/>
    <property type="molecule type" value="Genomic_DNA"/>
</dbReference>
<dbReference type="CDD" id="cd06170">
    <property type="entry name" value="LuxR_C_like"/>
    <property type="match status" value="1"/>
</dbReference>
<reference evidence="8 9" key="1">
    <citation type="submission" date="2019-05" db="EMBL/GenBank/DDBJ databases">
        <title>Draft genome sequence of Nonomuraea zeae DSM 100528.</title>
        <authorList>
            <person name="Saricaoglu S."/>
            <person name="Isik K."/>
        </authorList>
    </citation>
    <scope>NUCLEOTIDE SEQUENCE [LARGE SCALE GENOMIC DNA]</scope>
    <source>
        <strain evidence="8 9">DSM 100528</strain>
    </source>
</reference>
<dbReference type="SUPFAM" id="SSF52172">
    <property type="entry name" value="CheY-like"/>
    <property type="match status" value="1"/>
</dbReference>
<dbReference type="InterPro" id="IPR001789">
    <property type="entry name" value="Sig_transdc_resp-reg_receiver"/>
</dbReference>
<evidence type="ECO:0000259" key="7">
    <source>
        <dbReference type="PROSITE" id="PS50110"/>
    </source>
</evidence>
<evidence type="ECO:0000313" key="9">
    <source>
        <dbReference type="Proteomes" id="UP000306628"/>
    </source>
</evidence>
<keyword evidence="3" id="KW-0238">DNA-binding</keyword>
<dbReference type="RefSeq" id="WP_138694835.1">
    <property type="nucleotide sequence ID" value="NZ_JBHSAZ010000120.1"/>
</dbReference>
<dbReference type="SUPFAM" id="SSF46894">
    <property type="entry name" value="C-terminal effector domain of the bipartite response regulators"/>
    <property type="match status" value="1"/>
</dbReference>
<keyword evidence="4" id="KW-0804">Transcription</keyword>
<evidence type="ECO:0000256" key="2">
    <source>
        <dbReference type="ARBA" id="ARBA00023015"/>
    </source>
</evidence>
<dbReference type="PRINTS" id="PR00038">
    <property type="entry name" value="HTHLUXR"/>
</dbReference>
<organism evidence="8 9">
    <name type="scientific">Nonomuraea zeae</name>
    <dbReference type="NCBI Taxonomy" id="1642303"/>
    <lineage>
        <taxon>Bacteria</taxon>
        <taxon>Bacillati</taxon>
        <taxon>Actinomycetota</taxon>
        <taxon>Actinomycetes</taxon>
        <taxon>Streptosporangiales</taxon>
        <taxon>Streptosporangiaceae</taxon>
        <taxon>Nonomuraea</taxon>
    </lineage>
</organism>
<dbReference type="InterPro" id="IPR000792">
    <property type="entry name" value="Tscrpt_reg_LuxR_C"/>
</dbReference>
<dbReference type="Proteomes" id="UP000306628">
    <property type="component" value="Unassembled WGS sequence"/>
</dbReference>
<evidence type="ECO:0000313" key="8">
    <source>
        <dbReference type="EMBL" id="TMR27521.1"/>
    </source>
</evidence>
<keyword evidence="9" id="KW-1185">Reference proteome</keyword>
<gene>
    <name evidence="8" type="ORF">ETD85_38935</name>
</gene>
<proteinExistence type="predicted"/>
<dbReference type="SMART" id="SM00421">
    <property type="entry name" value="HTH_LUXR"/>
    <property type="match status" value="1"/>
</dbReference>
<dbReference type="PROSITE" id="PS50043">
    <property type="entry name" value="HTH_LUXR_2"/>
    <property type="match status" value="1"/>
</dbReference>